<protein>
    <recommendedName>
        <fullName evidence="4">DUF1492 domain-containing protein</fullName>
    </recommendedName>
</protein>
<comment type="caution">
    <text evidence="2">The sequence shown here is derived from an EMBL/GenBank/DDBJ whole genome shotgun (WGS) entry which is preliminary data.</text>
</comment>
<organism evidence="2 3">
    <name type="scientific">Anaerobutyricum soehngenii</name>
    <dbReference type="NCBI Taxonomy" id="105843"/>
    <lineage>
        <taxon>Bacteria</taxon>
        <taxon>Bacillati</taxon>
        <taxon>Bacillota</taxon>
        <taxon>Clostridia</taxon>
        <taxon>Lachnospirales</taxon>
        <taxon>Lachnospiraceae</taxon>
        <taxon>Anaerobutyricum</taxon>
    </lineage>
</organism>
<keyword evidence="1" id="KW-0175">Coiled coil</keyword>
<evidence type="ECO:0000313" key="2">
    <source>
        <dbReference type="EMBL" id="MSU82518.1"/>
    </source>
</evidence>
<dbReference type="AlphaFoldDB" id="A0A6N7YHL9"/>
<sequence>MTEKENLERCGDIDVLIKDLERRIEKTEQEIAELSEKVVADCVRGGSGGTRLYRLEGTQDTTIEKRRKLLEERINKLNETKLEKEIILNRAYTFLDTVRSTEIRMMLQYFYIDNLSWYKVAIKMEKETGKSYSKAQCQMRCTRFLKNIEEKAKKKLKCYPMLFLFMLFL</sequence>
<reference evidence="2 3" key="1">
    <citation type="submission" date="2019-08" db="EMBL/GenBank/DDBJ databases">
        <title>In-depth cultivation of the pig gut microbiome towards novel bacterial diversity and tailored functional studies.</title>
        <authorList>
            <person name="Wylensek D."/>
            <person name="Hitch T.C.A."/>
            <person name="Clavel T."/>
        </authorList>
    </citation>
    <scope>NUCLEOTIDE SEQUENCE [LARGE SCALE GENOMIC DNA]</scope>
    <source>
        <strain evidence="2 3">BSM-383-APC-4H</strain>
    </source>
</reference>
<dbReference type="EMBL" id="VULP01000017">
    <property type="protein sequence ID" value="MSU82518.1"/>
    <property type="molecule type" value="Genomic_DNA"/>
</dbReference>
<feature type="coiled-coil region" evidence="1">
    <location>
        <begin position="10"/>
        <end position="37"/>
    </location>
</feature>
<evidence type="ECO:0000313" key="3">
    <source>
        <dbReference type="Proteomes" id="UP000433359"/>
    </source>
</evidence>
<evidence type="ECO:0008006" key="4">
    <source>
        <dbReference type="Google" id="ProtNLM"/>
    </source>
</evidence>
<proteinExistence type="predicted"/>
<dbReference type="RefSeq" id="WP_154581112.1">
    <property type="nucleotide sequence ID" value="NZ_VULP01000017.1"/>
</dbReference>
<gene>
    <name evidence="2" type="ORF">FYJ25_09180</name>
</gene>
<dbReference type="Proteomes" id="UP000433359">
    <property type="component" value="Unassembled WGS sequence"/>
</dbReference>
<evidence type="ECO:0000256" key="1">
    <source>
        <dbReference type="SAM" id="Coils"/>
    </source>
</evidence>
<accession>A0A6N7YHL9</accession>
<name>A0A6N7YHL9_9FIRM</name>